<dbReference type="HOGENOM" id="CLU_960096_0_0_1"/>
<dbReference type="InParanoid" id="A0A0D0CSN1"/>
<feature type="region of interest" description="Disordered" evidence="1">
    <location>
        <begin position="75"/>
        <end position="103"/>
    </location>
</feature>
<dbReference type="EMBL" id="KN826613">
    <property type="protein sequence ID" value="KIK78378.1"/>
    <property type="molecule type" value="Genomic_DNA"/>
</dbReference>
<feature type="compositionally biased region" description="Polar residues" evidence="1">
    <location>
        <begin position="125"/>
        <end position="134"/>
    </location>
</feature>
<dbReference type="OrthoDB" id="2680071at2759"/>
<keyword evidence="3" id="KW-1185">Reference proteome</keyword>
<evidence type="ECO:0000313" key="2">
    <source>
        <dbReference type="EMBL" id="KIK78378.1"/>
    </source>
</evidence>
<evidence type="ECO:0000256" key="1">
    <source>
        <dbReference type="SAM" id="MobiDB-lite"/>
    </source>
</evidence>
<accession>A0A0D0CSN1</accession>
<feature type="region of interest" description="Disordered" evidence="1">
    <location>
        <begin position="125"/>
        <end position="147"/>
    </location>
</feature>
<name>A0A0D0CSN1_9AGAM</name>
<sequence>MLLMTEPTLFFWNLISNHQDDDSAKEAFLGHMNQWITTAAKSGKPKAPSQPVKSSLNTASSIQISSFSNVTAPSKATSCPSAIKPPPSHSPSPLNANSDGEDEFPAALLDEDDTAEREAAHSLMNLSNLQMQSQSKEESVNYGQPPYTQKPIVAPTVVKTEPTDIPMDVMVELSDTEDNQIIINDSELGCHPVPVAAARSSTCQKWTTTIVTDHSTVPSSKCSRTRPASGCVQDGTAADIAKKVKYNNSHIPAGAMTDNKWCVTLIPTYAKWNGMLNVCWGTKSSYEVEV</sequence>
<protein>
    <submittedName>
        <fullName evidence="2">Uncharacterized protein</fullName>
    </submittedName>
</protein>
<reference evidence="3" key="2">
    <citation type="submission" date="2015-01" db="EMBL/GenBank/DDBJ databases">
        <title>Evolutionary Origins and Diversification of the Mycorrhizal Mutualists.</title>
        <authorList>
            <consortium name="DOE Joint Genome Institute"/>
            <consortium name="Mycorrhizal Genomics Consortium"/>
            <person name="Kohler A."/>
            <person name="Kuo A."/>
            <person name="Nagy L.G."/>
            <person name="Floudas D."/>
            <person name="Copeland A."/>
            <person name="Barry K.W."/>
            <person name="Cichocki N."/>
            <person name="Veneault-Fourrey C."/>
            <person name="LaButti K."/>
            <person name="Lindquist E.A."/>
            <person name="Lipzen A."/>
            <person name="Lundell T."/>
            <person name="Morin E."/>
            <person name="Murat C."/>
            <person name="Riley R."/>
            <person name="Ohm R."/>
            <person name="Sun H."/>
            <person name="Tunlid A."/>
            <person name="Henrissat B."/>
            <person name="Grigoriev I.V."/>
            <person name="Hibbett D.S."/>
            <person name="Martin F."/>
        </authorList>
    </citation>
    <scope>NUCLEOTIDE SEQUENCE [LARGE SCALE GENOMIC DNA]</scope>
    <source>
        <strain evidence="3">Ve08.2h10</strain>
    </source>
</reference>
<dbReference type="Proteomes" id="UP000054538">
    <property type="component" value="Unassembled WGS sequence"/>
</dbReference>
<organism evidence="2 3">
    <name type="scientific">Paxillus rubicundulus Ve08.2h10</name>
    <dbReference type="NCBI Taxonomy" id="930991"/>
    <lineage>
        <taxon>Eukaryota</taxon>
        <taxon>Fungi</taxon>
        <taxon>Dikarya</taxon>
        <taxon>Basidiomycota</taxon>
        <taxon>Agaricomycotina</taxon>
        <taxon>Agaricomycetes</taxon>
        <taxon>Agaricomycetidae</taxon>
        <taxon>Boletales</taxon>
        <taxon>Paxilineae</taxon>
        <taxon>Paxillaceae</taxon>
        <taxon>Paxillus</taxon>
    </lineage>
</organism>
<reference evidence="2 3" key="1">
    <citation type="submission" date="2014-04" db="EMBL/GenBank/DDBJ databases">
        <authorList>
            <consortium name="DOE Joint Genome Institute"/>
            <person name="Kuo A."/>
            <person name="Kohler A."/>
            <person name="Jargeat P."/>
            <person name="Nagy L.G."/>
            <person name="Floudas D."/>
            <person name="Copeland A."/>
            <person name="Barry K.W."/>
            <person name="Cichocki N."/>
            <person name="Veneault-Fourrey C."/>
            <person name="LaButti K."/>
            <person name="Lindquist E.A."/>
            <person name="Lipzen A."/>
            <person name="Lundell T."/>
            <person name="Morin E."/>
            <person name="Murat C."/>
            <person name="Sun H."/>
            <person name="Tunlid A."/>
            <person name="Henrissat B."/>
            <person name="Grigoriev I.V."/>
            <person name="Hibbett D.S."/>
            <person name="Martin F."/>
            <person name="Nordberg H.P."/>
            <person name="Cantor M.N."/>
            <person name="Hua S.X."/>
        </authorList>
    </citation>
    <scope>NUCLEOTIDE SEQUENCE [LARGE SCALE GENOMIC DNA]</scope>
    <source>
        <strain evidence="2 3">Ve08.2h10</strain>
    </source>
</reference>
<gene>
    <name evidence="2" type="ORF">PAXRUDRAFT_16910</name>
</gene>
<evidence type="ECO:0000313" key="3">
    <source>
        <dbReference type="Proteomes" id="UP000054538"/>
    </source>
</evidence>
<dbReference type="AlphaFoldDB" id="A0A0D0CSN1"/>
<proteinExistence type="predicted"/>